<dbReference type="EMBL" id="KN838618">
    <property type="protein sequence ID" value="KIK00799.1"/>
    <property type="molecule type" value="Genomic_DNA"/>
</dbReference>
<evidence type="ECO:0008006" key="7">
    <source>
        <dbReference type="Google" id="ProtNLM"/>
    </source>
</evidence>
<organism evidence="5 6">
    <name type="scientific">Laccaria amethystina LaAM-08-1</name>
    <dbReference type="NCBI Taxonomy" id="1095629"/>
    <lineage>
        <taxon>Eukaryota</taxon>
        <taxon>Fungi</taxon>
        <taxon>Dikarya</taxon>
        <taxon>Basidiomycota</taxon>
        <taxon>Agaricomycotina</taxon>
        <taxon>Agaricomycetes</taxon>
        <taxon>Agaricomycetidae</taxon>
        <taxon>Agaricales</taxon>
        <taxon>Agaricineae</taxon>
        <taxon>Hydnangiaceae</taxon>
        <taxon>Laccaria</taxon>
    </lineage>
</organism>
<evidence type="ECO:0000313" key="5">
    <source>
        <dbReference type="EMBL" id="KIK00799.1"/>
    </source>
</evidence>
<dbReference type="AlphaFoldDB" id="A0A0C9XGS7"/>
<dbReference type="Proteomes" id="UP000054477">
    <property type="component" value="Unassembled WGS sequence"/>
</dbReference>
<dbReference type="SMART" id="SM00369">
    <property type="entry name" value="LRR_TYP"/>
    <property type="match status" value="5"/>
</dbReference>
<keyword evidence="4" id="KW-0812">Transmembrane</keyword>
<feature type="region of interest" description="Disordered" evidence="3">
    <location>
        <begin position="555"/>
        <end position="580"/>
    </location>
</feature>
<dbReference type="InterPro" id="IPR032675">
    <property type="entry name" value="LRR_dom_sf"/>
</dbReference>
<feature type="region of interest" description="Disordered" evidence="3">
    <location>
        <begin position="162"/>
        <end position="185"/>
    </location>
</feature>
<keyword evidence="4" id="KW-1133">Transmembrane helix</keyword>
<sequence>MSRIPQPPSSRSPIKAPSTPSKSRVAGASSPAPVRARTQSTPRSATPVRQRVAEQAPPPPVPAPSMSLKEVIALRRAEAKKAQAKLGGGGGGLDNFVGLEDALPMAKKHEEEEDILGRLPVRDTIEQARSTGALNLATRSLPCLPSALFEIHLGITPDRLKSVPDEPVLPSSDPENEARQSKRNKPAWFEAQDLTVLKAWNNEIVEIQHELSLFGSLKTVDLSSLPNTFPDLASLTVLDLSYNALTTLPGNIFALPELTTLNLSHNLLISLPFEAPFASASSRTGPNQYTSTSFFTPAVVRATTPLPRLVNLNASHNRIVGSAIDATIPVSLTKIDLSGNPLGPSQRLIQALGALKRLKEAKFEKAEIGDDSFPPGLFSSVPFVDLCLFDLGETQTTLEAVQAALRGMKQELNFDFTTDEPPMGVTRVLIGKKIVKESWELELERRAKARADKVPDWEASNSVTSGSGSKGEIVKEAWEIEAEQGLLTEGGKRRARAAVVATTAKAQATAPSVRAGPSAIVKETWEIEAEQGLLTEGGKRRARAAAAAAQVQARAELGVGQSPTARPSSTSPQGSVSASLSNPQYYTATTQTLKLPASAAPTKGPGHARAFSLAAPSAAAFSSSVSPSTTDIAVPAPSLPLSVIVVQPFANTLRVLILANRRMDRSFSVPRIPEGPPGFLPKLEELDLEGCNLSDFVSMHATEHTSDAGGETTPPRLSEPIIPTISKLFPSLQTLNLSYNALTNASLNPEALSTLILTSPHRRGLRHLRLRGNRISDLDGFVTVAEQFKGNREVPGWKMEELDLRDNEIGKLPPELGLLPLDVLLVDGNTWVFSSPFFLFWCVAFGIMILMQFIFRFRVPQRRVWEREGTKGLLSWLRGRIE</sequence>
<dbReference type="HOGENOM" id="CLU_016742_0_0_1"/>
<dbReference type="PROSITE" id="PS51450">
    <property type="entry name" value="LRR"/>
    <property type="match status" value="4"/>
</dbReference>
<dbReference type="InterPro" id="IPR003591">
    <property type="entry name" value="Leu-rich_rpt_typical-subtyp"/>
</dbReference>
<dbReference type="PRINTS" id="PR00019">
    <property type="entry name" value="LEURICHRPT"/>
</dbReference>
<reference evidence="6" key="2">
    <citation type="submission" date="2015-01" db="EMBL/GenBank/DDBJ databases">
        <title>Evolutionary Origins and Diversification of the Mycorrhizal Mutualists.</title>
        <authorList>
            <consortium name="DOE Joint Genome Institute"/>
            <consortium name="Mycorrhizal Genomics Consortium"/>
            <person name="Kohler A."/>
            <person name="Kuo A."/>
            <person name="Nagy L.G."/>
            <person name="Floudas D."/>
            <person name="Copeland A."/>
            <person name="Barry K.W."/>
            <person name="Cichocki N."/>
            <person name="Veneault-Fourrey C."/>
            <person name="LaButti K."/>
            <person name="Lindquist E.A."/>
            <person name="Lipzen A."/>
            <person name="Lundell T."/>
            <person name="Morin E."/>
            <person name="Murat C."/>
            <person name="Riley R."/>
            <person name="Ohm R."/>
            <person name="Sun H."/>
            <person name="Tunlid A."/>
            <person name="Henrissat B."/>
            <person name="Grigoriev I.V."/>
            <person name="Hibbett D.S."/>
            <person name="Martin F."/>
        </authorList>
    </citation>
    <scope>NUCLEOTIDE SEQUENCE [LARGE SCALE GENOMIC DNA]</scope>
    <source>
        <strain evidence="6">LaAM-08-1</strain>
    </source>
</reference>
<feature type="region of interest" description="Disordered" evidence="3">
    <location>
        <begin position="1"/>
        <end position="66"/>
    </location>
</feature>
<evidence type="ECO:0000313" key="6">
    <source>
        <dbReference type="Proteomes" id="UP000054477"/>
    </source>
</evidence>
<feature type="transmembrane region" description="Helical" evidence="4">
    <location>
        <begin position="838"/>
        <end position="857"/>
    </location>
</feature>
<dbReference type="InterPro" id="IPR001611">
    <property type="entry name" value="Leu-rich_rpt"/>
</dbReference>
<name>A0A0C9XGS7_9AGAR</name>
<reference evidence="5 6" key="1">
    <citation type="submission" date="2014-04" db="EMBL/GenBank/DDBJ databases">
        <authorList>
            <consortium name="DOE Joint Genome Institute"/>
            <person name="Kuo A."/>
            <person name="Kohler A."/>
            <person name="Nagy L.G."/>
            <person name="Floudas D."/>
            <person name="Copeland A."/>
            <person name="Barry K.W."/>
            <person name="Cichocki N."/>
            <person name="Veneault-Fourrey C."/>
            <person name="LaButti K."/>
            <person name="Lindquist E.A."/>
            <person name="Lipzen A."/>
            <person name="Lundell T."/>
            <person name="Morin E."/>
            <person name="Murat C."/>
            <person name="Sun H."/>
            <person name="Tunlid A."/>
            <person name="Henrissat B."/>
            <person name="Grigoriev I.V."/>
            <person name="Hibbett D.S."/>
            <person name="Martin F."/>
            <person name="Nordberg H.P."/>
            <person name="Cantor M.N."/>
            <person name="Hua S.X."/>
        </authorList>
    </citation>
    <scope>NUCLEOTIDE SEQUENCE [LARGE SCALE GENOMIC DNA]</scope>
    <source>
        <strain evidence="5 6">LaAM-08-1</strain>
    </source>
</reference>
<dbReference type="SUPFAM" id="SSF52058">
    <property type="entry name" value="L domain-like"/>
    <property type="match status" value="1"/>
</dbReference>
<keyword evidence="4" id="KW-0472">Membrane</keyword>
<dbReference type="OrthoDB" id="1517790at2759"/>
<dbReference type="Gene3D" id="3.80.10.10">
    <property type="entry name" value="Ribonuclease Inhibitor"/>
    <property type="match status" value="3"/>
</dbReference>
<evidence type="ECO:0000256" key="3">
    <source>
        <dbReference type="SAM" id="MobiDB-lite"/>
    </source>
</evidence>
<evidence type="ECO:0000256" key="2">
    <source>
        <dbReference type="ARBA" id="ARBA00022737"/>
    </source>
</evidence>
<dbReference type="STRING" id="1095629.A0A0C9XGS7"/>
<dbReference type="PANTHER" id="PTHR45617">
    <property type="entry name" value="LEUCINE RICH REPEAT FAMILY PROTEIN"/>
    <property type="match status" value="1"/>
</dbReference>
<evidence type="ECO:0000256" key="1">
    <source>
        <dbReference type="ARBA" id="ARBA00022614"/>
    </source>
</evidence>
<proteinExistence type="predicted"/>
<dbReference type="Pfam" id="PF13855">
    <property type="entry name" value="LRR_8"/>
    <property type="match status" value="1"/>
</dbReference>
<keyword evidence="6" id="KW-1185">Reference proteome</keyword>
<keyword evidence="1" id="KW-0433">Leucine-rich repeat</keyword>
<evidence type="ECO:0000256" key="4">
    <source>
        <dbReference type="SAM" id="Phobius"/>
    </source>
</evidence>
<feature type="compositionally biased region" description="Pro residues" evidence="3">
    <location>
        <begin position="1"/>
        <end position="10"/>
    </location>
</feature>
<gene>
    <name evidence="5" type="ORF">K443DRAFT_664291</name>
</gene>
<accession>A0A0C9XGS7</accession>
<feature type="compositionally biased region" description="Polar residues" evidence="3">
    <location>
        <begin position="561"/>
        <end position="580"/>
    </location>
</feature>
<keyword evidence="2" id="KW-0677">Repeat</keyword>
<protein>
    <recommendedName>
        <fullName evidence="7">L domain-like protein</fullName>
    </recommendedName>
</protein>